<evidence type="ECO:0000313" key="2">
    <source>
        <dbReference type="Proteomes" id="UP001163255"/>
    </source>
</evidence>
<name>A0ABY6GZM1_9GAMM</name>
<keyword evidence="2" id="KW-1185">Reference proteome</keyword>
<sequence>MKWKVKISNRVDRRAHKKRFEKRFRKVLTLEAVASGDTFSEGKAKGIVITAINITGISEYKRAGSTKTNG</sequence>
<gene>
    <name evidence="1" type="ORF">NX720_09500</name>
</gene>
<proteinExistence type="predicted"/>
<reference evidence="1" key="1">
    <citation type="submission" date="2022-10" db="EMBL/GenBank/DDBJ databases">
        <title>Completed Genome Sequence of two octocoral isolated bacterium, Endozoicomonas euniceicola EF212T and Endozoicomonas gorgoniicola PS125T.</title>
        <authorList>
            <person name="Chiou Y.-J."/>
            <person name="Chen Y.-H."/>
        </authorList>
    </citation>
    <scope>NUCLEOTIDE SEQUENCE</scope>
    <source>
        <strain evidence="1">EF212</strain>
    </source>
</reference>
<dbReference type="EMBL" id="CP103300">
    <property type="protein sequence ID" value="UYM18120.1"/>
    <property type="molecule type" value="Genomic_DNA"/>
</dbReference>
<organism evidence="1 2">
    <name type="scientific">Endozoicomonas euniceicola</name>
    <dbReference type="NCBI Taxonomy" id="1234143"/>
    <lineage>
        <taxon>Bacteria</taxon>
        <taxon>Pseudomonadati</taxon>
        <taxon>Pseudomonadota</taxon>
        <taxon>Gammaproteobacteria</taxon>
        <taxon>Oceanospirillales</taxon>
        <taxon>Endozoicomonadaceae</taxon>
        <taxon>Endozoicomonas</taxon>
    </lineage>
</organism>
<dbReference type="Proteomes" id="UP001163255">
    <property type="component" value="Chromosome"/>
</dbReference>
<accession>A0ABY6GZM1</accession>
<dbReference type="RefSeq" id="WP_262600881.1">
    <property type="nucleotide sequence ID" value="NZ_CP103300.1"/>
</dbReference>
<protein>
    <recommendedName>
        <fullName evidence="3">30S ribosomal protein S20</fullName>
    </recommendedName>
</protein>
<evidence type="ECO:0008006" key="3">
    <source>
        <dbReference type="Google" id="ProtNLM"/>
    </source>
</evidence>
<evidence type="ECO:0000313" key="1">
    <source>
        <dbReference type="EMBL" id="UYM18120.1"/>
    </source>
</evidence>